<dbReference type="PROSITE" id="PS00217">
    <property type="entry name" value="SUGAR_TRANSPORT_2"/>
    <property type="match status" value="1"/>
</dbReference>
<evidence type="ECO:0000313" key="9">
    <source>
        <dbReference type="Proteomes" id="UP001560267"/>
    </source>
</evidence>
<feature type="transmembrane region" description="Helical" evidence="6">
    <location>
        <begin position="98"/>
        <end position="115"/>
    </location>
</feature>
<keyword evidence="5 6" id="KW-0472">Membrane</keyword>
<feature type="transmembrane region" description="Helical" evidence="6">
    <location>
        <begin position="362"/>
        <end position="383"/>
    </location>
</feature>
<evidence type="ECO:0000256" key="1">
    <source>
        <dbReference type="ARBA" id="ARBA00004651"/>
    </source>
</evidence>
<dbReference type="PANTHER" id="PTHR23511:SF34">
    <property type="entry name" value="SYNAPTIC VESICLE GLYCOPROTEIN 2"/>
    <property type="match status" value="1"/>
</dbReference>
<feature type="transmembrane region" description="Helical" evidence="6">
    <location>
        <begin position="159"/>
        <end position="178"/>
    </location>
</feature>
<dbReference type="Gene3D" id="1.20.1250.20">
    <property type="entry name" value="MFS general substrate transporter like domains"/>
    <property type="match status" value="1"/>
</dbReference>
<accession>A0ABV3Y209</accession>
<dbReference type="CDD" id="cd17316">
    <property type="entry name" value="MFS_SV2_like"/>
    <property type="match status" value="1"/>
</dbReference>
<comment type="caution">
    <text evidence="8">The sequence shown here is derived from an EMBL/GenBank/DDBJ whole genome shotgun (WGS) entry which is preliminary data.</text>
</comment>
<evidence type="ECO:0000259" key="7">
    <source>
        <dbReference type="PROSITE" id="PS50850"/>
    </source>
</evidence>
<comment type="subcellular location">
    <subcellularLocation>
        <location evidence="1">Cell membrane</location>
        <topology evidence="1">Multi-pass membrane protein</topology>
    </subcellularLocation>
</comment>
<evidence type="ECO:0000256" key="4">
    <source>
        <dbReference type="ARBA" id="ARBA00022989"/>
    </source>
</evidence>
<dbReference type="PANTHER" id="PTHR23511">
    <property type="entry name" value="SYNAPTIC VESICLE GLYCOPROTEIN 2"/>
    <property type="match status" value="1"/>
</dbReference>
<protein>
    <submittedName>
        <fullName evidence="8">MFS transporter</fullName>
    </submittedName>
</protein>
<feature type="transmembrane region" description="Helical" evidence="6">
    <location>
        <begin position="190"/>
        <end position="209"/>
    </location>
</feature>
<reference evidence="8 9" key="1">
    <citation type="submission" date="2024-07" db="EMBL/GenBank/DDBJ databases">
        <title>Draft Genome Sequence of Ferrimicrobium acidiphilum Strain YE2023, Isolated from a Pulp of Bioleach Reactor.</title>
        <authorList>
            <person name="Elkina Y.A."/>
            <person name="Bulaeva A.G."/>
            <person name="Beletsky A.V."/>
            <person name="Mardanov A.V."/>
        </authorList>
    </citation>
    <scope>NUCLEOTIDE SEQUENCE [LARGE SCALE GENOMIC DNA]</scope>
    <source>
        <strain evidence="8 9">YE2023</strain>
    </source>
</reference>
<feature type="transmembrane region" description="Helical" evidence="6">
    <location>
        <begin position="121"/>
        <end position="139"/>
    </location>
</feature>
<dbReference type="PROSITE" id="PS50850">
    <property type="entry name" value="MFS"/>
    <property type="match status" value="1"/>
</dbReference>
<dbReference type="InterPro" id="IPR020846">
    <property type="entry name" value="MFS_dom"/>
</dbReference>
<feature type="transmembrane region" description="Helical" evidence="6">
    <location>
        <begin position="31"/>
        <end position="62"/>
    </location>
</feature>
<dbReference type="RefSeq" id="WP_298404165.1">
    <property type="nucleotide sequence ID" value="NZ_JBFSHR010000016.1"/>
</dbReference>
<name>A0ABV3Y209_9ACTN</name>
<feature type="transmembrane region" description="Helical" evidence="6">
    <location>
        <begin position="306"/>
        <end position="330"/>
    </location>
</feature>
<evidence type="ECO:0000256" key="6">
    <source>
        <dbReference type="SAM" id="Phobius"/>
    </source>
</evidence>
<feature type="transmembrane region" description="Helical" evidence="6">
    <location>
        <begin position="395"/>
        <end position="416"/>
    </location>
</feature>
<gene>
    <name evidence="8" type="ORF">AB6A68_06195</name>
</gene>
<dbReference type="Pfam" id="PF00083">
    <property type="entry name" value="Sugar_tr"/>
    <property type="match status" value="1"/>
</dbReference>
<evidence type="ECO:0000313" key="8">
    <source>
        <dbReference type="EMBL" id="MEX6429430.1"/>
    </source>
</evidence>
<evidence type="ECO:0000256" key="5">
    <source>
        <dbReference type="ARBA" id="ARBA00023136"/>
    </source>
</evidence>
<dbReference type="InterPro" id="IPR005828">
    <property type="entry name" value="MFS_sugar_transport-like"/>
</dbReference>
<proteinExistence type="predicted"/>
<feature type="transmembrane region" description="Helical" evidence="6">
    <location>
        <begin position="422"/>
        <end position="445"/>
    </location>
</feature>
<keyword evidence="4 6" id="KW-1133">Transmembrane helix</keyword>
<dbReference type="EMBL" id="JBFSHR010000016">
    <property type="protein sequence ID" value="MEX6429430.1"/>
    <property type="molecule type" value="Genomic_DNA"/>
</dbReference>
<evidence type="ECO:0000256" key="3">
    <source>
        <dbReference type="ARBA" id="ARBA00022692"/>
    </source>
</evidence>
<dbReference type="InterPro" id="IPR005829">
    <property type="entry name" value="Sugar_transporter_CS"/>
</dbReference>
<feature type="transmembrane region" description="Helical" evidence="6">
    <location>
        <begin position="277"/>
        <end position="300"/>
    </location>
</feature>
<organism evidence="8 9">
    <name type="scientific">Ferrimicrobium acidiphilum</name>
    <dbReference type="NCBI Taxonomy" id="121039"/>
    <lineage>
        <taxon>Bacteria</taxon>
        <taxon>Bacillati</taxon>
        <taxon>Actinomycetota</taxon>
        <taxon>Acidimicrobiia</taxon>
        <taxon>Acidimicrobiales</taxon>
        <taxon>Acidimicrobiaceae</taxon>
        <taxon>Ferrimicrobium</taxon>
    </lineage>
</organism>
<dbReference type="InterPro" id="IPR036259">
    <property type="entry name" value="MFS_trans_sf"/>
</dbReference>
<feature type="domain" description="Major facilitator superfamily (MFS) profile" evidence="7">
    <location>
        <begin position="31"/>
        <end position="450"/>
    </location>
</feature>
<dbReference type="Proteomes" id="UP001560267">
    <property type="component" value="Unassembled WGS sequence"/>
</dbReference>
<keyword evidence="3 6" id="KW-0812">Transmembrane</keyword>
<sequence length="459" mass="50235">MSTEPNPSTTTINSISGRLERLPFSIFHKRFIAMIATGEFIETLMLLGNGVVLVLIASTLHFSTTMATKVVPDAFFVGEFVGAIGSGYIADKYGRKKIFFYDLLIFGLAMIAAGFSSSPYLIGSLFFLSGIGVGGEFAAGDTYTAEMMPAQKRGRGIAVIYTIAVLAGPIIAGLGYLLSHHIAGSDSWRILLWIMGGAALIGWIIRLKVPESPRWLESHGHQAEADAAMTAIENEVMKHEKLASLPPVKPMLPVKPHKIRYRDIFAPDVKRKTIMMLVFEFFQSGIFYGFTTLAPTFLYLKGVTLVTTLLFTMVIYSGFFVGSLFSIYIIDKVERKWGIVATAIIAGVLGVLFAVITNIAVVVILGFVICFDLWNFSNFFHAYQAEIFPTKVRSTAAGAVYGVSRISTAILVLFITDLILPHGLAVTFIVIWIFVLIVVIDIAVFGPRASRIAVEDIVQ</sequence>
<keyword evidence="2" id="KW-0813">Transport</keyword>
<evidence type="ECO:0000256" key="2">
    <source>
        <dbReference type="ARBA" id="ARBA00022448"/>
    </source>
</evidence>
<dbReference type="SUPFAM" id="SSF103473">
    <property type="entry name" value="MFS general substrate transporter"/>
    <property type="match status" value="1"/>
</dbReference>
<feature type="transmembrane region" description="Helical" evidence="6">
    <location>
        <begin position="337"/>
        <end position="356"/>
    </location>
</feature>
<keyword evidence="9" id="KW-1185">Reference proteome</keyword>